<dbReference type="EMBL" id="QYUR01000002">
    <property type="protein sequence ID" value="RJG12602.1"/>
    <property type="molecule type" value="Genomic_DNA"/>
</dbReference>
<dbReference type="RefSeq" id="WP_119952928.1">
    <property type="nucleotide sequence ID" value="NZ_QYUR01000002.1"/>
</dbReference>
<accession>A0A418XJF3</accession>
<dbReference type="OrthoDB" id="7002247at2"/>
<comment type="caution">
    <text evidence="2">The sequence shown here is derived from an EMBL/GenBank/DDBJ whole genome shotgun (WGS) entry which is preliminary data.</text>
</comment>
<dbReference type="AlphaFoldDB" id="A0A418XJF3"/>
<organism evidence="2 3">
    <name type="scientific">Pseudomonas cavernicola</name>
    <dbReference type="NCBI Taxonomy" id="2320866"/>
    <lineage>
        <taxon>Bacteria</taxon>
        <taxon>Pseudomonadati</taxon>
        <taxon>Pseudomonadota</taxon>
        <taxon>Gammaproteobacteria</taxon>
        <taxon>Pseudomonadales</taxon>
        <taxon>Pseudomonadaceae</taxon>
        <taxon>Pseudomonas</taxon>
    </lineage>
</organism>
<gene>
    <name evidence="2" type="ORF">D3879_04760</name>
</gene>
<reference evidence="2 3" key="1">
    <citation type="submission" date="2018-09" db="EMBL/GenBank/DDBJ databases">
        <authorList>
            <person name="Zhu H."/>
        </authorList>
    </citation>
    <scope>NUCLEOTIDE SEQUENCE [LARGE SCALE GENOMIC DNA]</scope>
    <source>
        <strain evidence="2 3">K1S02-6</strain>
    </source>
</reference>
<dbReference type="Proteomes" id="UP000284021">
    <property type="component" value="Unassembled WGS sequence"/>
</dbReference>
<evidence type="ECO:0000313" key="3">
    <source>
        <dbReference type="Proteomes" id="UP000284021"/>
    </source>
</evidence>
<evidence type="ECO:0000313" key="2">
    <source>
        <dbReference type="EMBL" id="RJG12602.1"/>
    </source>
</evidence>
<keyword evidence="3" id="KW-1185">Reference proteome</keyword>
<proteinExistence type="predicted"/>
<feature type="compositionally biased region" description="Basic and acidic residues" evidence="1">
    <location>
        <begin position="25"/>
        <end position="44"/>
    </location>
</feature>
<name>A0A418XJF3_9PSED</name>
<sequence>MTEHKKPPLELPGLQRPLLPEEIGRFATEKAAEREPLSLEEKSAASDSPSSSLAESYKFGTTRKRTVKLQAPQEAWTLAIITGILSTDFGAISNSPFTHFQQKLARDWLRTRYWGEVIILNPPQVDDLPEWDDLPADVKHFFKLSYLLSQPGAQFFTIRLDPSIGEKALAAPRGPSDWLADKIKRALESVGVPADQIAFVLEFAPKQAKTLHKLHIHGALCIPAEMLERASEALKKALAPEYTHHGRNKAVMLEAPRKVADVAKYVVKESKITKDRIIRLLNQLHATNHGKGANPHRASEIATAGGRAIYTNLRSSLFGKQEAFNKAFHKAIREN</sequence>
<evidence type="ECO:0000256" key="1">
    <source>
        <dbReference type="SAM" id="MobiDB-lite"/>
    </source>
</evidence>
<feature type="compositionally biased region" description="Low complexity" evidence="1">
    <location>
        <begin position="45"/>
        <end position="54"/>
    </location>
</feature>
<feature type="region of interest" description="Disordered" evidence="1">
    <location>
        <begin position="25"/>
        <end position="54"/>
    </location>
</feature>
<protein>
    <submittedName>
        <fullName evidence="2">Uncharacterized protein</fullName>
    </submittedName>
</protein>